<reference evidence="4 5" key="1">
    <citation type="submission" date="2020-08" db="EMBL/GenBank/DDBJ databases">
        <title>Functional genomics of gut bacteria from endangered species of beetles.</title>
        <authorList>
            <person name="Carlos-Shanley C."/>
        </authorList>
    </citation>
    <scope>NUCLEOTIDE SEQUENCE [LARGE SCALE GENOMIC DNA]</scope>
    <source>
        <strain evidence="4 5">S00198</strain>
    </source>
</reference>
<comment type="caution">
    <text evidence="4">The sequence shown here is derived from an EMBL/GenBank/DDBJ whole genome shotgun (WGS) entry which is preliminary data.</text>
</comment>
<evidence type="ECO:0000313" key="5">
    <source>
        <dbReference type="Proteomes" id="UP000575083"/>
    </source>
</evidence>
<dbReference type="GO" id="GO:0005737">
    <property type="term" value="C:cytoplasm"/>
    <property type="evidence" value="ECO:0007669"/>
    <property type="project" value="UniProtKB-SubCell"/>
</dbReference>
<name>A0A7X0PCY3_9BURK</name>
<dbReference type="PANTHER" id="PTHR33643:SF1">
    <property type="entry name" value="UREASE ACCESSORY PROTEIN D"/>
    <property type="match status" value="1"/>
</dbReference>
<sequence>MSWHARLQLDYTVEGPSPNVRTVARYEHNGPLRILQSLYPEGDAICHNVLVHPPGGLVGGDTLDITATVGPGAHGLVTTPGATRFYRSTGPLALQRSHLTLAEGARMEWLPLEALCYSACNAENHLTIDLAPGAECMGWDVTALGLPHAEQPFVQGRFVQHLTVPGLWLERGVIDAADERLLHSPLGLAGQRCMASMFFAAGSALERNRRDAALDVARAVVEQHPQVAATAGATSPNDRMVVLRVLAPQVEPAMKLLKAVRVAWREQLWALQGEAPRIWAM</sequence>
<comment type="similarity">
    <text evidence="1 3">Belongs to the UreD family.</text>
</comment>
<dbReference type="Proteomes" id="UP000575083">
    <property type="component" value="Unassembled WGS sequence"/>
</dbReference>
<evidence type="ECO:0000256" key="2">
    <source>
        <dbReference type="ARBA" id="ARBA00023186"/>
    </source>
</evidence>
<keyword evidence="2 3" id="KW-0143">Chaperone</keyword>
<dbReference type="AlphaFoldDB" id="A0A7X0PCY3"/>
<evidence type="ECO:0000256" key="3">
    <source>
        <dbReference type="HAMAP-Rule" id="MF_01384"/>
    </source>
</evidence>
<keyword evidence="5" id="KW-1185">Reference proteome</keyword>
<protein>
    <recommendedName>
        <fullName evidence="3">Urease accessory protein UreD</fullName>
    </recommendedName>
</protein>
<dbReference type="EMBL" id="JACHLK010000003">
    <property type="protein sequence ID" value="MBB6559509.1"/>
    <property type="molecule type" value="Genomic_DNA"/>
</dbReference>
<accession>A0A7X0PCY3</accession>
<dbReference type="GO" id="GO:0016151">
    <property type="term" value="F:nickel cation binding"/>
    <property type="evidence" value="ECO:0007669"/>
    <property type="project" value="UniProtKB-UniRule"/>
</dbReference>
<proteinExistence type="inferred from homology"/>
<comment type="function">
    <text evidence="3">Required for maturation of urease via the functional incorporation of the urease nickel metallocenter.</text>
</comment>
<comment type="subunit">
    <text evidence="3">UreD, UreF and UreG form a complex that acts as a GTP-hydrolysis-dependent molecular chaperone, activating the urease apoprotein by helping to assemble the nickel containing metallocenter of UreC. The UreE protein probably delivers the nickel.</text>
</comment>
<evidence type="ECO:0000256" key="1">
    <source>
        <dbReference type="ARBA" id="ARBA00007177"/>
    </source>
</evidence>
<dbReference type="InterPro" id="IPR002669">
    <property type="entry name" value="UreD"/>
</dbReference>
<dbReference type="HAMAP" id="MF_01384">
    <property type="entry name" value="UreD"/>
    <property type="match status" value="1"/>
</dbReference>
<organism evidence="4 5">
    <name type="scientific">Acidovorax soli</name>
    <dbReference type="NCBI Taxonomy" id="592050"/>
    <lineage>
        <taxon>Bacteria</taxon>
        <taxon>Pseudomonadati</taxon>
        <taxon>Pseudomonadota</taxon>
        <taxon>Betaproteobacteria</taxon>
        <taxon>Burkholderiales</taxon>
        <taxon>Comamonadaceae</taxon>
        <taxon>Acidovorax</taxon>
    </lineage>
</organism>
<dbReference type="PANTHER" id="PTHR33643">
    <property type="entry name" value="UREASE ACCESSORY PROTEIN D"/>
    <property type="match status" value="1"/>
</dbReference>
<keyword evidence="3" id="KW-0963">Cytoplasm</keyword>
<gene>
    <name evidence="3" type="primary">ureD</name>
    <name evidence="4" type="ORF">HNP48_002176</name>
</gene>
<evidence type="ECO:0000313" key="4">
    <source>
        <dbReference type="EMBL" id="MBB6559509.1"/>
    </source>
</evidence>
<comment type="subcellular location">
    <subcellularLocation>
        <location evidence="3">Cytoplasm</location>
    </subcellularLocation>
</comment>
<dbReference type="Pfam" id="PF01774">
    <property type="entry name" value="UreD"/>
    <property type="match status" value="1"/>
</dbReference>
<dbReference type="RefSeq" id="WP_184856909.1">
    <property type="nucleotide sequence ID" value="NZ_JACHLK010000003.1"/>
</dbReference>
<keyword evidence="3" id="KW-0996">Nickel insertion</keyword>